<dbReference type="InterPro" id="IPR010994">
    <property type="entry name" value="RuvA_2-like"/>
</dbReference>
<feature type="domain" description="Helix-hairpin-helix DNA-binding motif class 1" evidence="7">
    <location>
        <begin position="108"/>
        <end position="127"/>
    </location>
</feature>
<dbReference type="Gene3D" id="1.10.150.20">
    <property type="entry name" value="5' to 3' exonuclease, C-terminal subdomain"/>
    <property type="match status" value="1"/>
</dbReference>
<comment type="caution">
    <text evidence="8">The sequence shown here is derived from an EMBL/GenBank/DDBJ whole genome shotgun (WGS) entry which is preliminary data.</text>
</comment>
<keyword evidence="3 6" id="KW-0238">DNA-binding</keyword>
<protein>
    <recommendedName>
        <fullName evidence="6">Holliday junction branch migration complex subunit RuvA</fullName>
    </recommendedName>
</protein>
<keyword evidence="1 6" id="KW-0963">Cytoplasm</keyword>
<keyword evidence="9" id="KW-1185">Reference proteome</keyword>
<keyword evidence="2 6" id="KW-0227">DNA damage</keyword>
<dbReference type="Gene3D" id="2.40.50.140">
    <property type="entry name" value="Nucleic acid-binding proteins"/>
    <property type="match status" value="1"/>
</dbReference>
<comment type="caution">
    <text evidence="6">Lacks conserved residue(s) required for the propagation of feature annotation.</text>
</comment>
<evidence type="ECO:0000256" key="2">
    <source>
        <dbReference type="ARBA" id="ARBA00022763"/>
    </source>
</evidence>
<dbReference type="InterPro" id="IPR011114">
    <property type="entry name" value="RuvA_C"/>
</dbReference>
<dbReference type="AlphaFoldDB" id="A0A1V3NKM4"/>
<organism evidence="8 9">
    <name type="scientific">Thioalkalivibrio denitrificans</name>
    <dbReference type="NCBI Taxonomy" id="108003"/>
    <lineage>
        <taxon>Bacteria</taxon>
        <taxon>Pseudomonadati</taxon>
        <taxon>Pseudomonadota</taxon>
        <taxon>Gammaproteobacteria</taxon>
        <taxon>Chromatiales</taxon>
        <taxon>Ectothiorhodospiraceae</taxon>
        <taxon>Thioalkalivibrio</taxon>
    </lineage>
</organism>
<dbReference type="GO" id="GO:0005524">
    <property type="term" value="F:ATP binding"/>
    <property type="evidence" value="ECO:0007669"/>
    <property type="project" value="InterPro"/>
</dbReference>
<dbReference type="InterPro" id="IPR012340">
    <property type="entry name" value="NA-bd_OB-fold"/>
</dbReference>
<dbReference type="SUPFAM" id="SSF47781">
    <property type="entry name" value="RuvA domain 2-like"/>
    <property type="match status" value="1"/>
</dbReference>
<dbReference type="Gene3D" id="1.10.8.10">
    <property type="entry name" value="DNA helicase RuvA subunit, C-terminal domain"/>
    <property type="match status" value="1"/>
</dbReference>
<dbReference type="InterPro" id="IPR013849">
    <property type="entry name" value="DNA_helicase_Holl-junc_RuvA_I"/>
</dbReference>
<dbReference type="Pfam" id="PF01330">
    <property type="entry name" value="RuvA_N"/>
    <property type="match status" value="1"/>
</dbReference>
<keyword evidence="5 6" id="KW-0234">DNA repair</keyword>
<dbReference type="SUPFAM" id="SSF50249">
    <property type="entry name" value="Nucleic acid-binding proteins"/>
    <property type="match status" value="1"/>
</dbReference>
<dbReference type="GO" id="GO:0009378">
    <property type="term" value="F:four-way junction helicase activity"/>
    <property type="evidence" value="ECO:0007669"/>
    <property type="project" value="InterPro"/>
</dbReference>
<dbReference type="OrthoDB" id="5293449at2"/>
<evidence type="ECO:0000313" key="8">
    <source>
        <dbReference type="EMBL" id="OOG25611.1"/>
    </source>
</evidence>
<dbReference type="STRING" id="108003.B1C78_06505"/>
<dbReference type="EMBL" id="MVBK01000036">
    <property type="protein sequence ID" value="OOG25611.1"/>
    <property type="molecule type" value="Genomic_DNA"/>
</dbReference>
<proteinExistence type="inferred from homology"/>
<dbReference type="SUPFAM" id="SSF46929">
    <property type="entry name" value="DNA helicase RuvA subunit, C-terminal domain"/>
    <property type="match status" value="1"/>
</dbReference>
<evidence type="ECO:0000313" key="9">
    <source>
        <dbReference type="Proteomes" id="UP000189462"/>
    </source>
</evidence>
<dbReference type="GO" id="GO:0006310">
    <property type="term" value="P:DNA recombination"/>
    <property type="evidence" value="ECO:0007669"/>
    <property type="project" value="UniProtKB-UniRule"/>
</dbReference>
<dbReference type="GO" id="GO:0000400">
    <property type="term" value="F:four-way junction DNA binding"/>
    <property type="evidence" value="ECO:0007669"/>
    <property type="project" value="UniProtKB-UniRule"/>
</dbReference>
<comment type="subcellular location">
    <subcellularLocation>
        <location evidence="6">Cytoplasm</location>
    </subcellularLocation>
</comment>
<gene>
    <name evidence="6" type="primary">ruvA</name>
    <name evidence="8" type="ORF">B1C78_06505</name>
</gene>
<comment type="function">
    <text evidence="6">The RuvA-RuvB-RuvC complex processes Holliday junction (HJ) DNA during genetic recombination and DNA repair, while the RuvA-RuvB complex plays an important role in the rescue of blocked DNA replication forks via replication fork reversal (RFR). RuvA specifically binds to HJ cruciform DNA, conferring on it an open structure. The RuvB hexamer acts as an ATP-dependent pump, pulling dsDNA into and through the RuvAB complex. HJ branch migration allows RuvC to scan DNA until it finds its consensus sequence, where it cleaves and resolves the cruciform DNA.</text>
</comment>
<dbReference type="GO" id="GO:0005737">
    <property type="term" value="C:cytoplasm"/>
    <property type="evidence" value="ECO:0007669"/>
    <property type="project" value="UniProtKB-SubCell"/>
</dbReference>
<sequence>MIGRLRGELVSKQPPFLLLEVQGVGYEIEAPLSTFYNLPEPGGQVTLHTHLHVREDAHVLYGFGSESERGLFRSLIRVSGVGAKMALAILSGMNAEEFARCVMDADTASLVRLPGIGRKTAERLVVEMRDRIGSLPATAAVAGGAAAAASAGGAPDPVSDAVSALVSLGYKPQEASRLVSAVESEAERSEDLIRLALKATLK</sequence>
<dbReference type="Proteomes" id="UP000189462">
    <property type="component" value="Unassembled WGS sequence"/>
</dbReference>
<dbReference type="GO" id="GO:0048476">
    <property type="term" value="C:Holliday junction resolvase complex"/>
    <property type="evidence" value="ECO:0007669"/>
    <property type="project" value="UniProtKB-UniRule"/>
</dbReference>
<evidence type="ECO:0000256" key="5">
    <source>
        <dbReference type="ARBA" id="ARBA00023204"/>
    </source>
</evidence>
<comment type="domain">
    <text evidence="6">Has three domains with a flexible linker between the domains II and III and assumes an 'L' shape. Domain III is highly mobile and contacts RuvB.</text>
</comment>
<dbReference type="RefSeq" id="WP_077278336.1">
    <property type="nucleotide sequence ID" value="NZ_MVBK01000036.1"/>
</dbReference>
<dbReference type="Pfam" id="PF14520">
    <property type="entry name" value="HHH_5"/>
    <property type="match status" value="1"/>
</dbReference>
<dbReference type="NCBIfam" id="TIGR00084">
    <property type="entry name" value="ruvA"/>
    <property type="match status" value="1"/>
</dbReference>
<dbReference type="HAMAP" id="MF_00031">
    <property type="entry name" value="DNA_HJ_migration_RuvA"/>
    <property type="match status" value="1"/>
</dbReference>
<dbReference type="SMART" id="SM00278">
    <property type="entry name" value="HhH1"/>
    <property type="match status" value="2"/>
</dbReference>
<dbReference type="InterPro" id="IPR003583">
    <property type="entry name" value="Hlx-hairpin-Hlx_DNA-bd_motif"/>
</dbReference>
<dbReference type="CDD" id="cd14332">
    <property type="entry name" value="UBA_RuvA_C"/>
    <property type="match status" value="1"/>
</dbReference>
<dbReference type="InterPro" id="IPR036267">
    <property type="entry name" value="RuvA_C_sf"/>
</dbReference>
<name>A0A1V3NKM4_9GAMM</name>
<reference evidence="8 9" key="1">
    <citation type="submission" date="2017-02" db="EMBL/GenBank/DDBJ databases">
        <title>Genomic diversity within the haloalkaliphilic genus Thioalkalivibrio.</title>
        <authorList>
            <person name="Ahn A.-C."/>
            <person name="Meier-Kolthoff J."/>
            <person name="Overmars L."/>
            <person name="Richter M."/>
            <person name="Woyke T."/>
            <person name="Sorokin D.Y."/>
            <person name="Muyzer G."/>
        </authorList>
    </citation>
    <scope>NUCLEOTIDE SEQUENCE [LARGE SCALE GENOMIC DNA]</scope>
    <source>
        <strain evidence="8 9">ALJD</strain>
    </source>
</reference>
<feature type="domain" description="Helix-hairpin-helix DNA-binding motif class 1" evidence="7">
    <location>
        <begin position="73"/>
        <end position="92"/>
    </location>
</feature>
<dbReference type="GO" id="GO:0006281">
    <property type="term" value="P:DNA repair"/>
    <property type="evidence" value="ECO:0007669"/>
    <property type="project" value="UniProtKB-UniRule"/>
</dbReference>
<dbReference type="InterPro" id="IPR000085">
    <property type="entry name" value="RuvA"/>
</dbReference>
<dbReference type="Pfam" id="PF07499">
    <property type="entry name" value="RuvA_C"/>
    <property type="match status" value="1"/>
</dbReference>
<accession>A0A1V3NKM4</accession>
<keyword evidence="4 6" id="KW-0233">DNA recombination</keyword>
<comment type="subunit">
    <text evidence="6">Homotetramer. Forms an RuvA(8)-RuvB(12)-Holliday junction (HJ) complex. HJ DNA is sandwiched between 2 RuvA tetramers; dsDNA enters through RuvA and exits via RuvB. An RuvB hexamer assembles on each DNA strand where it exits the tetramer. Each RuvB hexamer is contacted by two RuvA subunits (via domain III) on 2 adjacent RuvB subunits; this complex drives branch migration. In the full resolvosome a probable DNA-RuvA(4)-RuvB(12)-RuvC(2) complex forms which resolves the HJ.</text>
</comment>
<evidence type="ECO:0000256" key="1">
    <source>
        <dbReference type="ARBA" id="ARBA00022490"/>
    </source>
</evidence>
<comment type="similarity">
    <text evidence="6">Belongs to the RuvA family.</text>
</comment>
<evidence type="ECO:0000256" key="3">
    <source>
        <dbReference type="ARBA" id="ARBA00023125"/>
    </source>
</evidence>
<feature type="region of interest" description="Domain III" evidence="6">
    <location>
        <begin position="151"/>
        <end position="202"/>
    </location>
</feature>
<dbReference type="GO" id="GO:0009379">
    <property type="term" value="C:Holliday junction helicase complex"/>
    <property type="evidence" value="ECO:0007669"/>
    <property type="project" value="InterPro"/>
</dbReference>
<feature type="region of interest" description="Domain I" evidence="6">
    <location>
        <begin position="1"/>
        <end position="64"/>
    </location>
</feature>
<evidence type="ECO:0000259" key="7">
    <source>
        <dbReference type="SMART" id="SM00278"/>
    </source>
</evidence>
<evidence type="ECO:0000256" key="6">
    <source>
        <dbReference type="HAMAP-Rule" id="MF_00031"/>
    </source>
</evidence>
<evidence type="ECO:0000256" key="4">
    <source>
        <dbReference type="ARBA" id="ARBA00023172"/>
    </source>
</evidence>